<evidence type="ECO:0000256" key="6">
    <source>
        <dbReference type="SAM" id="MobiDB-lite"/>
    </source>
</evidence>
<feature type="transmembrane region" description="Helical" evidence="7">
    <location>
        <begin position="324"/>
        <end position="350"/>
    </location>
</feature>
<keyword evidence="4 7" id="KW-1133">Transmembrane helix</keyword>
<feature type="region of interest" description="Disordered" evidence="6">
    <location>
        <begin position="246"/>
        <end position="267"/>
    </location>
</feature>
<feature type="transmembrane region" description="Helical" evidence="7">
    <location>
        <begin position="203"/>
        <end position="225"/>
    </location>
</feature>
<feature type="transmembrane region" description="Helical" evidence="7">
    <location>
        <begin position="426"/>
        <end position="445"/>
    </location>
</feature>
<evidence type="ECO:0000256" key="1">
    <source>
        <dbReference type="ARBA" id="ARBA00004141"/>
    </source>
</evidence>
<dbReference type="GO" id="GO:0005886">
    <property type="term" value="C:plasma membrane"/>
    <property type="evidence" value="ECO:0007669"/>
    <property type="project" value="TreeGrafter"/>
</dbReference>
<evidence type="ECO:0000313" key="10">
    <source>
        <dbReference type="Proteomes" id="UP001412239"/>
    </source>
</evidence>
<dbReference type="SUPFAM" id="SSF111352">
    <property type="entry name" value="Ammonium transporter"/>
    <property type="match status" value="2"/>
</dbReference>
<evidence type="ECO:0000256" key="4">
    <source>
        <dbReference type="ARBA" id="ARBA00022989"/>
    </source>
</evidence>
<reference evidence="9" key="1">
    <citation type="submission" date="2015-10" db="EMBL/GenBank/DDBJ databases">
        <authorList>
            <person name="Regsiter A."/>
            <person name="william w."/>
        </authorList>
    </citation>
    <scope>NUCLEOTIDE SEQUENCE</scope>
    <source>
        <strain evidence="9">Montdore</strain>
    </source>
</reference>
<feature type="transmembrane region" description="Helical" evidence="7">
    <location>
        <begin position="483"/>
        <end position="503"/>
    </location>
</feature>
<dbReference type="Pfam" id="PF00909">
    <property type="entry name" value="Ammonium_transp"/>
    <property type="match status" value="2"/>
</dbReference>
<feature type="domain" description="Ammonium transporter AmtB-like" evidence="8">
    <location>
        <begin position="100"/>
        <end position="230"/>
    </location>
</feature>
<feature type="compositionally biased region" description="Basic and acidic residues" evidence="6">
    <location>
        <begin position="248"/>
        <end position="265"/>
    </location>
</feature>
<evidence type="ECO:0000256" key="3">
    <source>
        <dbReference type="ARBA" id="ARBA00022692"/>
    </source>
</evidence>
<keyword evidence="5 7" id="KW-0472">Membrane</keyword>
<proteinExistence type="inferred from homology"/>
<evidence type="ECO:0000313" key="9">
    <source>
        <dbReference type="EMBL" id="CUS08896.1"/>
    </source>
</evidence>
<organism evidence="9 10">
    <name type="scientific">Tuber aestivum</name>
    <name type="common">summer truffle</name>
    <dbReference type="NCBI Taxonomy" id="59557"/>
    <lineage>
        <taxon>Eukaryota</taxon>
        <taxon>Fungi</taxon>
        <taxon>Dikarya</taxon>
        <taxon>Ascomycota</taxon>
        <taxon>Pezizomycotina</taxon>
        <taxon>Pezizomycetes</taxon>
        <taxon>Pezizales</taxon>
        <taxon>Tuberaceae</taxon>
        <taxon>Tuber</taxon>
    </lineage>
</organism>
<feature type="transmembrane region" description="Helical" evidence="7">
    <location>
        <begin position="141"/>
        <end position="163"/>
    </location>
</feature>
<evidence type="ECO:0000259" key="8">
    <source>
        <dbReference type="Pfam" id="PF00909"/>
    </source>
</evidence>
<dbReference type="InterPro" id="IPR001905">
    <property type="entry name" value="Ammonium_transpt"/>
</dbReference>
<dbReference type="EMBL" id="LN891107">
    <property type="protein sequence ID" value="CUS08896.1"/>
    <property type="molecule type" value="Genomic_DNA"/>
</dbReference>
<gene>
    <name evidence="9" type="ORF">GSTUAT00007015001</name>
</gene>
<feature type="transmembrane region" description="Helical" evidence="7">
    <location>
        <begin position="371"/>
        <end position="390"/>
    </location>
</feature>
<evidence type="ECO:0000256" key="7">
    <source>
        <dbReference type="SAM" id="Phobius"/>
    </source>
</evidence>
<evidence type="ECO:0000256" key="5">
    <source>
        <dbReference type="ARBA" id="ARBA00023136"/>
    </source>
</evidence>
<feature type="domain" description="Ammonium transporter AmtB-like" evidence="8">
    <location>
        <begin position="291"/>
        <end position="509"/>
    </location>
</feature>
<feature type="transmembrane region" description="Helical" evidence="7">
    <location>
        <begin position="170"/>
        <end position="191"/>
    </location>
</feature>
<feature type="transmembrane region" description="Helical" evidence="7">
    <location>
        <begin position="295"/>
        <end position="312"/>
    </location>
</feature>
<feature type="transmembrane region" description="Helical" evidence="7">
    <location>
        <begin position="396"/>
        <end position="414"/>
    </location>
</feature>
<name>A0A292PN00_9PEZI</name>
<keyword evidence="10" id="KW-1185">Reference proteome</keyword>
<dbReference type="InterPro" id="IPR024041">
    <property type="entry name" value="NH4_transpt_AmtB-like_dom"/>
</dbReference>
<accession>A0A292PN00</accession>
<dbReference type="Gene3D" id="1.10.3430.10">
    <property type="entry name" value="Ammonium transporter AmtB like domains"/>
    <property type="match status" value="1"/>
</dbReference>
<keyword evidence="3 7" id="KW-0812">Transmembrane</keyword>
<dbReference type="Proteomes" id="UP001412239">
    <property type="component" value="Unassembled WGS sequence"/>
</dbReference>
<dbReference type="AlphaFoldDB" id="A0A292PN00"/>
<sequence>MADSGEYTFDFINERKLNVATNSEEIGHDPMAWFQVLKLLVSQLQADSCWRRRRLDVNLYYSGDAHAGWNRFFSFGDIKAEICHVHDLDIVSGNVCGRNTGYGIAFGRSDNPLWGSIEGIALNKVLTRPVGNQKGPPIPELLFALYHGAFASFTASLVGGAVVQKFRIGHFLVFIFIWATFVYAPIAHWTWSPSGWSNKLGALDYAGGTAVHMSGAFSAGVYSVFFRWRYRFNKWVLVTRQGTVGRNRQSEPEEGHEPETHKELRGPNVIPAPSGVEFPERATAFPPDDENPDNVFHVLLGTTLLWIGWMGFNGGSTLGVNLRTVSALISTNLSACSGGLTWCFWEYFFSKYNPEREPQGCSGQKFLPRRLSILAFCNGVISGLITITPAAGYVPLHTAIFFGVAGAVFSNIANAFSRYIDDLNDIFAIHGVSGFVGMFLTGVFARRADIAHLDGYTTIPGGGLNGNGKQIGWQLLDAVAGGGYAAVGTLVILIFMEAVRYIATLRIKPVAAIFDEDQIVERELPDVLVHGQT</sequence>
<dbReference type="PANTHER" id="PTHR43029">
    <property type="entry name" value="AMMONIUM TRANSPORTER MEP2"/>
    <property type="match status" value="1"/>
</dbReference>
<comment type="subcellular location">
    <subcellularLocation>
        <location evidence="1">Membrane</location>
        <topology evidence="1">Multi-pass membrane protein</topology>
    </subcellularLocation>
</comment>
<protein>
    <recommendedName>
        <fullName evidence="8">Ammonium transporter AmtB-like domain-containing protein</fullName>
    </recommendedName>
</protein>
<dbReference type="InterPro" id="IPR029020">
    <property type="entry name" value="Ammonium/urea_transptr"/>
</dbReference>
<dbReference type="GO" id="GO:0008519">
    <property type="term" value="F:ammonium channel activity"/>
    <property type="evidence" value="ECO:0007669"/>
    <property type="project" value="InterPro"/>
</dbReference>
<evidence type="ECO:0000256" key="2">
    <source>
        <dbReference type="ARBA" id="ARBA00005887"/>
    </source>
</evidence>
<comment type="similarity">
    <text evidence="2">Belongs to the ammonia transporter channel (TC 1.A.11.2) family.</text>
</comment>
<dbReference type="PANTHER" id="PTHR43029:SF9">
    <property type="entry name" value="SIMILAR TO AMMONIUM PERMEASE, BUT NOT NORMALLY ACTIVE (EUROFUNG)"/>
    <property type="match status" value="1"/>
</dbReference>